<comment type="caution">
    <text evidence="1">The sequence shown here is derived from an EMBL/GenBank/DDBJ whole genome shotgun (WGS) entry which is preliminary data.</text>
</comment>
<dbReference type="Proteomes" id="UP000650081">
    <property type="component" value="Unassembled WGS sequence"/>
</dbReference>
<dbReference type="EMBL" id="JACSIT010000141">
    <property type="protein sequence ID" value="MBC6995764.1"/>
    <property type="molecule type" value="Genomic_DNA"/>
</dbReference>
<keyword evidence="2" id="KW-1185">Reference proteome</keyword>
<evidence type="ECO:0000313" key="1">
    <source>
        <dbReference type="EMBL" id="MBC6995764.1"/>
    </source>
</evidence>
<dbReference type="AlphaFoldDB" id="A0A923PQR8"/>
<dbReference type="Gene3D" id="3.40.30.10">
    <property type="entry name" value="Glutaredoxin"/>
    <property type="match status" value="1"/>
</dbReference>
<sequence length="204" mass="23240">MQDLIHQALAAGRTYPAYRKYLTELLAAGKTTGPNQSELYLRIAHLNQARMDRLDKQARFVPELLETLATLQKKYIFLVLTEGWCGDAAQIVPILHHLELHSPNISLTLVLRDEHLALMDEFLTDGGRSIPKVIALDAETHAVLGNWGPRPAEAQRMSMAYKYQPAPKEDYETHHTALHTWYARDKTVSTQRELADFLRQLEAQ</sequence>
<dbReference type="Pfam" id="PF14595">
    <property type="entry name" value="Thioredoxin_9"/>
    <property type="match status" value="1"/>
</dbReference>
<evidence type="ECO:0000313" key="2">
    <source>
        <dbReference type="Proteomes" id="UP000650081"/>
    </source>
</evidence>
<gene>
    <name evidence="1" type="ORF">H9S92_16480</name>
</gene>
<accession>A0A923PQR8</accession>
<protein>
    <submittedName>
        <fullName evidence="1">Thioredoxin family protein</fullName>
    </submittedName>
</protein>
<proteinExistence type="predicted"/>
<dbReference type="RefSeq" id="WP_187467786.1">
    <property type="nucleotide sequence ID" value="NZ_JACSIT010000141.1"/>
</dbReference>
<organism evidence="1 2">
    <name type="scientific">Neolewinella lacunae</name>
    <dbReference type="NCBI Taxonomy" id="1517758"/>
    <lineage>
        <taxon>Bacteria</taxon>
        <taxon>Pseudomonadati</taxon>
        <taxon>Bacteroidota</taxon>
        <taxon>Saprospiria</taxon>
        <taxon>Saprospirales</taxon>
        <taxon>Lewinellaceae</taxon>
        <taxon>Neolewinella</taxon>
    </lineage>
</organism>
<name>A0A923PQR8_9BACT</name>
<dbReference type="InterPro" id="IPR036249">
    <property type="entry name" value="Thioredoxin-like_sf"/>
</dbReference>
<dbReference type="SUPFAM" id="SSF52833">
    <property type="entry name" value="Thioredoxin-like"/>
    <property type="match status" value="1"/>
</dbReference>
<reference evidence="1" key="1">
    <citation type="submission" date="2020-08" db="EMBL/GenBank/DDBJ databases">
        <title>Lewinella bacteria from marine environments.</title>
        <authorList>
            <person name="Zhong Y."/>
        </authorList>
    </citation>
    <scope>NUCLEOTIDE SEQUENCE</scope>
    <source>
        <strain evidence="1">KCTC 42187</strain>
    </source>
</reference>